<proteinExistence type="inferred from homology"/>
<dbReference type="PANTHER" id="PTHR11142">
    <property type="entry name" value="PSEUDOURIDYLATE SYNTHASE"/>
    <property type="match status" value="1"/>
</dbReference>
<dbReference type="GO" id="GO:0005634">
    <property type="term" value="C:nucleus"/>
    <property type="evidence" value="ECO:0007669"/>
    <property type="project" value="TreeGrafter"/>
</dbReference>
<dbReference type="Gene3D" id="3.30.70.660">
    <property type="entry name" value="Pseudouridine synthase I, catalytic domain, C-terminal subdomain"/>
    <property type="match status" value="1"/>
</dbReference>
<feature type="domain" description="Pseudouridine synthase I TruA alpha/beta" evidence="8">
    <location>
        <begin position="343"/>
        <end position="420"/>
    </location>
</feature>
<dbReference type="Gene3D" id="3.30.70.580">
    <property type="entry name" value="Pseudouridine synthase I, catalytic domain, N-terminal subdomain"/>
    <property type="match status" value="1"/>
</dbReference>
<feature type="binding site" evidence="6">
    <location>
        <position position="198"/>
    </location>
    <ligand>
        <name>substrate</name>
    </ligand>
</feature>
<dbReference type="GO" id="GO:1990481">
    <property type="term" value="P:mRNA pseudouridine synthesis"/>
    <property type="evidence" value="ECO:0007669"/>
    <property type="project" value="TreeGrafter"/>
</dbReference>
<accession>A0A6J1DQ07</accession>
<evidence type="ECO:0000313" key="10">
    <source>
        <dbReference type="RefSeq" id="XP_022154871.1"/>
    </source>
</evidence>
<dbReference type="OrthoDB" id="10256309at2759"/>
<evidence type="ECO:0000256" key="6">
    <source>
        <dbReference type="PIRSR" id="PIRSR641708-2"/>
    </source>
</evidence>
<sequence length="526" mass="59729">MAVSSLRFPLSPWTKTSSTCFRLPYIAFVSRSPHLRPRLLCCCSSPSASTDASSTRCAPDQLRTWEAFRKKKVVMRIGYAGTDYRGLQMQREQQSHPTIEQELEAAIFKAGGIRDSNYGNLYKISWARSSRTDKGVHSLATTISLKMEIPENAWMGDPCGILLANYINFYLPDNIKVFGIVPSQRSFDPRRECDVRKYSYLLPAKLIGIESKFNTTEIDHHISEFKDILNSFQGEHPFHNYTIRSKYRKTIRARQSPGYGHNSGEEVSPSGMSNSGFEESDSEDNFFVEGVKGPNQHAPRLSVCCEDPVEVCSKLGNGSELQKGVRARWLHEPDEKDRIGASHFRKILCCSCGKLETSLGYDFVEISIWGESFMLHQIRKMVGTAVAVKRKLLPRDIIALSLTKFSRIVLPIAPAEVLVLRGNSFSNGKRPGAPKRPDLLTLNKSDDIIKSVDEFYRSAILPELTNFLDTEKAPWNEWVEKLDKYTSIPNEQLDEVRNAWKAWKEKFESGQTHKRYIGHEEFKAPI</sequence>
<dbReference type="InterPro" id="IPR020097">
    <property type="entry name" value="PsdUridine_synth_TruA_a/b_dom"/>
</dbReference>
<feature type="region of interest" description="Disordered" evidence="7">
    <location>
        <begin position="254"/>
        <end position="281"/>
    </location>
</feature>
<gene>
    <name evidence="10" type="primary">LOC111022025</name>
</gene>
<dbReference type="InterPro" id="IPR020103">
    <property type="entry name" value="PsdUridine_synth_cat_dom_sf"/>
</dbReference>
<evidence type="ECO:0000256" key="7">
    <source>
        <dbReference type="SAM" id="MobiDB-lite"/>
    </source>
</evidence>
<evidence type="ECO:0000256" key="3">
    <source>
        <dbReference type="ARBA" id="ARBA00023235"/>
    </source>
</evidence>
<evidence type="ECO:0000256" key="5">
    <source>
        <dbReference type="PIRSR" id="PIRSR641708-1"/>
    </source>
</evidence>
<dbReference type="GO" id="GO:0031119">
    <property type="term" value="P:tRNA pseudouridine synthesis"/>
    <property type="evidence" value="ECO:0007669"/>
    <property type="project" value="InterPro"/>
</dbReference>
<dbReference type="SUPFAM" id="SSF55120">
    <property type="entry name" value="Pseudouridine synthase"/>
    <property type="match status" value="2"/>
</dbReference>
<keyword evidence="2" id="KW-0819">tRNA processing</keyword>
<comment type="catalytic activity">
    <reaction evidence="4">
        <text>a uridine in tRNA = a pseudouridine in tRNA</text>
        <dbReference type="Rhea" id="RHEA:54572"/>
        <dbReference type="Rhea" id="RHEA-COMP:13339"/>
        <dbReference type="Rhea" id="RHEA-COMP:13934"/>
        <dbReference type="ChEBI" id="CHEBI:65314"/>
        <dbReference type="ChEBI" id="CHEBI:65315"/>
    </reaction>
</comment>
<evidence type="ECO:0000259" key="8">
    <source>
        <dbReference type="Pfam" id="PF01416"/>
    </source>
</evidence>
<comment type="similarity">
    <text evidence="1">Belongs to the tRNA pseudouridine synthase TruA family.</text>
</comment>
<feature type="active site" description="Nucleophile" evidence="5">
    <location>
        <position position="133"/>
    </location>
</feature>
<keyword evidence="9" id="KW-1185">Reference proteome</keyword>
<dbReference type="Proteomes" id="UP000504603">
    <property type="component" value="Unplaced"/>
</dbReference>
<dbReference type="PANTHER" id="PTHR11142:SF9">
    <property type="entry name" value="TRNA PSEUDOURIDINE SYNTHASE-RELATED"/>
    <property type="match status" value="1"/>
</dbReference>
<evidence type="ECO:0000256" key="4">
    <source>
        <dbReference type="ARBA" id="ARBA00036943"/>
    </source>
</evidence>
<name>A0A6J1DQ07_MOMCH</name>
<dbReference type="InterPro" id="IPR020094">
    <property type="entry name" value="TruA/RsuA/RluB/E/F_N"/>
</dbReference>
<dbReference type="GO" id="GO:0009982">
    <property type="term" value="F:pseudouridine synthase activity"/>
    <property type="evidence" value="ECO:0007669"/>
    <property type="project" value="InterPro"/>
</dbReference>
<dbReference type="Pfam" id="PF01416">
    <property type="entry name" value="PseudoU_synth_1"/>
    <property type="match status" value="1"/>
</dbReference>
<evidence type="ECO:0000256" key="2">
    <source>
        <dbReference type="ARBA" id="ARBA00022694"/>
    </source>
</evidence>
<dbReference type="CDD" id="cd02568">
    <property type="entry name" value="PseudoU_synth_PUS1_PUS2"/>
    <property type="match status" value="1"/>
</dbReference>
<dbReference type="InterPro" id="IPR020095">
    <property type="entry name" value="PsdUridine_synth_TruA_C"/>
</dbReference>
<organism evidence="9 10">
    <name type="scientific">Momordica charantia</name>
    <name type="common">Bitter gourd</name>
    <name type="synonym">Balsam pear</name>
    <dbReference type="NCBI Taxonomy" id="3673"/>
    <lineage>
        <taxon>Eukaryota</taxon>
        <taxon>Viridiplantae</taxon>
        <taxon>Streptophyta</taxon>
        <taxon>Embryophyta</taxon>
        <taxon>Tracheophyta</taxon>
        <taxon>Spermatophyta</taxon>
        <taxon>Magnoliopsida</taxon>
        <taxon>eudicotyledons</taxon>
        <taxon>Gunneridae</taxon>
        <taxon>Pentapetalae</taxon>
        <taxon>rosids</taxon>
        <taxon>fabids</taxon>
        <taxon>Cucurbitales</taxon>
        <taxon>Cucurbitaceae</taxon>
        <taxon>Momordiceae</taxon>
        <taxon>Momordica</taxon>
    </lineage>
</organism>
<keyword evidence="3" id="KW-0413">Isomerase</keyword>
<dbReference type="FunFam" id="3.30.70.580:FF:000002">
    <property type="entry name" value="tRNA pseudouridine synthase"/>
    <property type="match status" value="1"/>
</dbReference>
<protein>
    <submittedName>
        <fullName evidence="10">tRNA pseudouridine synthase isoform X1</fullName>
    </submittedName>
</protein>
<reference evidence="10" key="1">
    <citation type="submission" date="2025-08" db="UniProtKB">
        <authorList>
            <consortium name="RefSeq"/>
        </authorList>
    </citation>
    <scope>IDENTIFICATION</scope>
    <source>
        <strain evidence="10">OHB3-1</strain>
    </source>
</reference>
<dbReference type="InterPro" id="IPR001406">
    <property type="entry name" value="PsdUridine_synth_TruA"/>
</dbReference>
<evidence type="ECO:0000313" key="9">
    <source>
        <dbReference type="Proteomes" id="UP000504603"/>
    </source>
</evidence>
<dbReference type="RefSeq" id="XP_022154871.1">
    <property type="nucleotide sequence ID" value="XM_022299179.1"/>
</dbReference>
<dbReference type="InterPro" id="IPR041708">
    <property type="entry name" value="PUS1/PUS2-like"/>
</dbReference>
<evidence type="ECO:0000256" key="1">
    <source>
        <dbReference type="ARBA" id="ARBA00009375"/>
    </source>
</evidence>
<dbReference type="GO" id="GO:0003723">
    <property type="term" value="F:RNA binding"/>
    <property type="evidence" value="ECO:0007669"/>
    <property type="project" value="InterPro"/>
</dbReference>
<dbReference type="KEGG" id="mcha:111022025"/>
<dbReference type="GeneID" id="111022025"/>
<dbReference type="AlphaFoldDB" id="A0A6J1DQ07"/>